<gene>
    <name evidence="4" type="ORF">PF006_g28291</name>
    <name evidence="3" type="ORF">PF009_g29217</name>
</gene>
<dbReference type="AlphaFoldDB" id="A0A6A3DL79"/>
<proteinExistence type="predicted"/>
<sequence length="131" mass="14371">MWSTPNCSLCLILPFAAPQSHLSAIPASKDLVLAIVASAHLFQAPNVIRSPVAALARFYLAPAHLYQPRKSFKAPQRSYFTIFLLLLNFFSLRTIVAASKQRQFASVSPPLNILSDISKKMVVCLIAMISA</sequence>
<evidence type="ECO:0000256" key="2">
    <source>
        <dbReference type="SAM" id="SignalP"/>
    </source>
</evidence>
<accession>A0A6A3DL79</accession>
<feature type="signal peptide" evidence="2">
    <location>
        <begin position="1"/>
        <end position="18"/>
    </location>
</feature>
<organism evidence="3 5">
    <name type="scientific">Phytophthora fragariae</name>
    <dbReference type="NCBI Taxonomy" id="53985"/>
    <lineage>
        <taxon>Eukaryota</taxon>
        <taxon>Sar</taxon>
        <taxon>Stramenopiles</taxon>
        <taxon>Oomycota</taxon>
        <taxon>Peronosporomycetes</taxon>
        <taxon>Peronosporales</taxon>
        <taxon>Peronosporaceae</taxon>
        <taxon>Phytophthora</taxon>
    </lineage>
</organism>
<dbReference type="EMBL" id="QXGF01003988">
    <property type="protein sequence ID" value="KAE8920487.1"/>
    <property type="molecule type" value="Genomic_DNA"/>
</dbReference>
<evidence type="ECO:0008006" key="7">
    <source>
        <dbReference type="Google" id="ProtNLM"/>
    </source>
</evidence>
<reference evidence="5 6" key="1">
    <citation type="submission" date="2018-08" db="EMBL/GenBank/DDBJ databases">
        <title>Genomic investigation of the strawberry pathogen Phytophthora fragariae indicates pathogenicity is determined by transcriptional variation in three key races.</title>
        <authorList>
            <person name="Adams T.M."/>
            <person name="Armitage A.D."/>
            <person name="Sobczyk M.K."/>
            <person name="Bates H.J."/>
            <person name="Dunwell J.M."/>
            <person name="Nellist C.F."/>
            <person name="Harrison R.J."/>
        </authorList>
    </citation>
    <scope>NUCLEOTIDE SEQUENCE [LARGE SCALE GENOMIC DNA]</scope>
    <source>
        <strain evidence="4 6">NOV-5</strain>
        <strain evidence="3 5">NOV-9</strain>
    </source>
</reference>
<dbReference type="Proteomes" id="UP000429523">
    <property type="component" value="Unassembled WGS sequence"/>
</dbReference>
<name>A0A6A3DL79_9STRA</name>
<feature type="transmembrane region" description="Helical" evidence="1">
    <location>
        <begin position="78"/>
        <end position="96"/>
    </location>
</feature>
<comment type="caution">
    <text evidence="3">The sequence shown here is derived from an EMBL/GenBank/DDBJ whole genome shotgun (WGS) entry which is preliminary data.</text>
</comment>
<dbReference type="Proteomes" id="UP000440732">
    <property type="component" value="Unassembled WGS sequence"/>
</dbReference>
<evidence type="ECO:0000313" key="4">
    <source>
        <dbReference type="EMBL" id="KAE9075655.1"/>
    </source>
</evidence>
<evidence type="ECO:0000256" key="1">
    <source>
        <dbReference type="SAM" id="Phobius"/>
    </source>
</evidence>
<dbReference type="EMBL" id="QXGA01004171">
    <property type="protein sequence ID" value="KAE9075655.1"/>
    <property type="molecule type" value="Genomic_DNA"/>
</dbReference>
<feature type="chain" id="PRO_5036163510" description="RxLR effector protein" evidence="2">
    <location>
        <begin position="19"/>
        <end position="131"/>
    </location>
</feature>
<keyword evidence="1" id="KW-0812">Transmembrane</keyword>
<protein>
    <recommendedName>
        <fullName evidence="7">RxLR effector protein</fullName>
    </recommendedName>
</protein>
<keyword evidence="1" id="KW-1133">Transmembrane helix</keyword>
<keyword evidence="2" id="KW-0732">Signal</keyword>
<evidence type="ECO:0000313" key="5">
    <source>
        <dbReference type="Proteomes" id="UP000429523"/>
    </source>
</evidence>
<evidence type="ECO:0000313" key="6">
    <source>
        <dbReference type="Proteomes" id="UP000440732"/>
    </source>
</evidence>
<evidence type="ECO:0000313" key="3">
    <source>
        <dbReference type="EMBL" id="KAE8920487.1"/>
    </source>
</evidence>
<keyword evidence="1" id="KW-0472">Membrane</keyword>